<dbReference type="Proteomes" id="UP000051574">
    <property type="component" value="Unassembled WGS sequence"/>
</dbReference>
<evidence type="ECO:0000256" key="3">
    <source>
        <dbReference type="ARBA" id="ARBA00022670"/>
    </source>
</evidence>
<dbReference type="PANTHER" id="PTHR24276:SF91">
    <property type="entry name" value="AT26814P-RELATED"/>
    <property type="match status" value="1"/>
</dbReference>
<dbReference type="GO" id="GO:0005576">
    <property type="term" value="C:extracellular region"/>
    <property type="evidence" value="ECO:0007669"/>
    <property type="project" value="UniProtKB-SubCell"/>
</dbReference>
<evidence type="ECO:0000313" key="9">
    <source>
        <dbReference type="EMBL" id="KRT83408.1"/>
    </source>
</evidence>
<dbReference type="PROSITE" id="PS00135">
    <property type="entry name" value="TRYPSIN_SER"/>
    <property type="match status" value="1"/>
</dbReference>
<dbReference type="PROSITE" id="PS00134">
    <property type="entry name" value="TRYPSIN_HIS"/>
    <property type="match status" value="1"/>
</dbReference>
<comment type="subcellular location">
    <subcellularLocation>
        <location evidence="1">Secreted</location>
        <location evidence="1">Extracellular space</location>
    </subcellularLocation>
</comment>
<dbReference type="InterPro" id="IPR033116">
    <property type="entry name" value="TRYPSIN_SER"/>
</dbReference>
<feature type="domain" description="Peptidase S1" evidence="8">
    <location>
        <begin position="19"/>
        <end position="238"/>
    </location>
</feature>
<accession>A0A0T6B7T2</accession>
<evidence type="ECO:0000313" key="10">
    <source>
        <dbReference type="Proteomes" id="UP000051574"/>
    </source>
</evidence>
<dbReference type="SUPFAM" id="SSF50494">
    <property type="entry name" value="Trypsin-like serine proteases"/>
    <property type="match status" value="1"/>
</dbReference>
<dbReference type="FunFam" id="2.40.10.10:FF:000036">
    <property type="entry name" value="Trypsin beta"/>
    <property type="match status" value="1"/>
</dbReference>
<dbReference type="InterPro" id="IPR043504">
    <property type="entry name" value="Peptidase_S1_PA_chymotrypsin"/>
</dbReference>
<comment type="caution">
    <text evidence="9">The sequence shown here is derived from an EMBL/GenBank/DDBJ whole genome shotgun (WGS) entry which is preliminary data.</text>
</comment>
<evidence type="ECO:0000256" key="4">
    <source>
        <dbReference type="ARBA" id="ARBA00022801"/>
    </source>
</evidence>
<dbReference type="PRINTS" id="PR00722">
    <property type="entry name" value="CHYMOTRYPSIN"/>
</dbReference>
<evidence type="ECO:0000256" key="5">
    <source>
        <dbReference type="ARBA" id="ARBA00022825"/>
    </source>
</evidence>
<evidence type="ECO:0000256" key="6">
    <source>
        <dbReference type="ARBA" id="ARBA00023157"/>
    </source>
</evidence>
<dbReference type="InterPro" id="IPR050430">
    <property type="entry name" value="Peptidase_S1"/>
</dbReference>
<evidence type="ECO:0000259" key="8">
    <source>
        <dbReference type="PROSITE" id="PS50240"/>
    </source>
</evidence>
<keyword evidence="5 7" id="KW-0720">Serine protease</keyword>
<evidence type="ECO:0000256" key="1">
    <source>
        <dbReference type="ARBA" id="ARBA00004239"/>
    </source>
</evidence>
<dbReference type="OrthoDB" id="6740659at2759"/>
<gene>
    <name evidence="9" type="ORF">AMK59_4219</name>
</gene>
<dbReference type="Gene3D" id="2.40.10.10">
    <property type="entry name" value="Trypsin-like serine proteases"/>
    <property type="match status" value="1"/>
</dbReference>
<name>A0A0T6B7T2_9SCAR</name>
<proteinExistence type="inferred from homology"/>
<keyword evidence="6" id="KW-1015">Disulfide bond</keyword>
<keyword evidence="4 7" id="KW-0378">Hydrolase</keyword>
<dbReference type="PANTHER" id="PTHR24276">
    <property type="entry name" value="POLYSERASE-RELATED"/>
    <property type="match status" value="1"/>
</dbReference>
<sequence length="238" mass="26258">ILIVLFAPAVYTAHYHKRIVGGKETTIEKFPYQAMVLCENFLFVALCGGAVLNKKTIITAAHCVADCSENDLVVIAGSSEYDTTHQHEVDSKTIHTDYQDDEIDNDIAIICLKSALQYSNRIQPIAVTDQIYPEGTNAVVTGWGRTNDNKVSSKLRYANVKLISNRHCRVMNPLVDDTQLCTNGGSYGPCKGDSGGPLAAHNKLVGIVSYGNINCSSKMVRMYANVYHFRNFIQDNMC</sequence>
<keyword evidence="10" id="KW-1185">Reference proteome</keyword>
<organism evidence="9 10">
    <name type="scientific">Oryctes borbonicus</name>
    <dbReference type="NCBI Taxonomy" id="1629725"/>
    <lineage>
        <taxon>Eukaryota</taxon>
        <taxon>Metazoa</taxon>
        <taxon>Ecdysozoa</taxon>
        <taxon>Arthropoda</taxon>
        <taxon>Hexapoda</taxon>
        <taxon>Insecta</taxon>
        <taxon>Pterygota</taxon>
        <taxon>Neoptera</taxon>
        <taxon>Endopterygota</taxon>
        <taxon>Coleoptera</taxon>
        <taxon>Polyphaga</taxon>
        <taxon>Scarabaeiformia</taxon>
        <taxon>Scarabaeidae</taxon>
        <taxon>Dynastinae</taxon>
        <taxon>Oryctes</taxon>
    </lineage>
</organism>
<dbReference type="Pfam" id="PF00089">
    <property type="entry name" value="Trypsin"/>
    <property type="match status" value="1"/>
</dbReference>
<protein>
    <submittedName>
        <fullName evidence="9">Trypsin</fullName>
    </submittedName>
</protein>
<dbReference type="SMART" id="SM00020">
    <property type="entry name" value="Tryp_SPc"/>
    <property type="match status" value="1"/>
</dbReference>
<dbReference type="InterPro" id="IPR001314">
    <property type="entry name" value="Peptidase_S1A"/>
</dbReference>
<dbReference type="GO" id="GO:0006508">
    <property type="term" value="P:proteolysis"/>
    <property type="evidence" value="ECO:0007669"/>
    <property type="project" value="UniProtKB-KW"/>
</dbReference>
<comment type="similarity">
    <text evidence="2">Belongs to the peptidase S1 family.</text>
</comment>
<feature type="non-terminal residue" evidence="9">
    <location>
        <position position="1"/>
    </location>
</feature>
<dbReference type="EMBL" id="LJIG01009274">
    <property type="protein sequence ID" value="KRT83408.1"/>
    <property type="molecule type" value="Genomic_DNA"/>
</dbReference>
<dbReference type="InterPro" id="IPR009003">
    <property type="entry name" value="Peptidase_S1_PA"/>
</dbReference>
<dbReference type="AlphaFoldDB" id="A0A0T6B7T2"/>
<evidence type="ECO:0000256" key="7">
    <source>
        <dbReference type="RuleBase" id="RU363034"/>
    </source>
</evidence>
<dbReference type="InterPro" id="IPR018114">
    <property type="entry name" value="TRYPSIN_HIS"/>
</dbReference>
<reference evidence="9 10" key="1">
    <citation type="submission" date="2015-09" db="EMBL/GenBank/DDBJ databases">
        <title>Draft genome of the scarab beetle Oryctes borbonicus.</title>
        <authorList>
            <person name="Meyer J.M."/>
            <person name="Markov G.V."/>
            <person name="Baskaran P."/>
            <person name="Herrmann M."/>
            <person name="Sommer R.J."/>
            <person name="Roedelsperger C."/>
        </authorList>
    </citation>
    <scope>NUCLEOTIDE SEQUENCE [LARGE SCALE GENOMIC DNA]</scope>
    <source>
        <strain evidence="9">OB123</strain>
        <tissue evidence="9">Whole animal</tissue>
    </source>
</reference>
<dbReference type="InterPro" id="IPR001254">
    <property type="entry name" value="Trypsin_dom"/>
</dbReference>
<dbReference type="PROSITE" id="PS50240">
    <property type="entry name" value="TRYPSIN_DOM"/>
    <property type="match status" value="1"/>
</dbReference>
<evidence type="ECO:0000256" key="2">
    <source>
        <dbReference type="ARBA" id="ARBA00007664"/>
    </source>
</evidence>
<keyword evidence="3 7" id="KW-0645">Protease</keyword>
<dbReference type="CDD" id="cd00190">
    <property type="entry name" value="Tryp_SPc"/>
    <property type="match status" value="1"/>
</dbReference>
<dbReference type="GO" id="GO:0004252">
    <property type="term" value="F:serine-type endopeptidase activity"/>
    <property type="evidence" value="ECO:0007669"/>
    <property type="project" value="InterPro"/>
</dbReference>